<gene>
    <name evidence="2" type="ORF">Lmac_2091</name>
</gene>
<evidence type="ECO:0000313" key="2">
    <source>
        <dbReference type="EMBL" id="KTD25113.1"/>
    </source>
</evidence>
<comment type="caution">
    <text evidence="2">The sequence shown here is derived from an EMBL/GenBank/DDBJ whole genome shotgun (WGS) entry which is preliminary data.</text>
</comment>
<evidence type="ECO:0000313" key="3">
    <source>
        <dbReference type="Proteomes" id="UP000054908"/>
    </source>
</evidence>
<dbReference type="Proteomes" id="UP000054908">
    <property type="component" value="Unassembled WGS sequence"/>
</dbReference>
<name>A0A0W0VYP3_9GAMM</name>
<evidence type="ECO:0000256" key="1">
    <source>
        <dbReference type="SAM" id="MobiDB-lite"/>
    </source>
</evidence>
<dbReference type="STRING" id="466.Lmac_2091"/>
<dbReference type="AlphaFoldDB" id="A0A0W0VYP3"/>
<dbReference type="RefSeq" id="WP_058452842.1">
    <property type="nucleotide sequence ID" value="NZ_CAAAIB010000020.1"/>
</dbReference>
<sequence length="77" mass="8343">MQHERFIQQLVSQFKEKLNGLSSEQLANLNLEIALIPTVGNEAGGAAGERKRKPSSPPLPQTGPQPGRTLPELKKGN</sequence>
<organism evidence="2 3">
    <name type="scientific">Legionella maceachernii</name>
    <dbReference type="NCBI Taxonomy" id="466"/>
    <lineage>
        <taxon>Bacteria</taxon>
        <taxon>Pseudomonadati</taxon>
        <taxon>Pseudomonadota</taxon>
        <taxon>Gammaproteobacteria</taxon>
        <taxon>Legionellales</taxon>
        <taxon>Legionellaceae</taxon>
        <taxon>Legionella</taxon>
    </lineage>
</organism>
<feature type="region of interest" description="Disordered" evidence="1">
    <location>
        <begin position="42"/>
        <end position="77"/>
    </location>
</feature>
<accession>A0A0W0VYP3</accession>
<proteinExistence type="predicted"/>
<protein>
    <submittedName>
        <fullName evidence="2">Uncharacterized protein</fullName>
    </submittedName>
</protein>
<reference evidence="2 3" key="1">
    <citation type="submission" date="2015-11" db="EMBL/GenBank/DDBJ databases">
        <title>Genomic analysis of 38 Legionella species identifies large and diverse effector repertoires.</title>
        <authorList>
            <person name="Burstein D."/>
            <person name="Amaro F."/>
            <person name="Zusman T."/>
            <person name="Lifshitz Z."/>
            <person name="Cohen O."/>
            <person name="Gilbert J.A."/>
            <person name="Pupko T."/>
            <person name="Shuman H.A."/>
            <person name="Segal G."/>
        </authorList>
    </citation>
    <scope>NUCLEOTIDE SEQUENCE [LARGE SCALE GENOMIC DNA]</scope>
    <source>
        <strain evidence="2 3">PX-1-G2-E2</strain>
    </source>
</reference>
<dbReference type="OrthoDB" id="9949244at2"/>
<dbReference type="PATRIC" id="fig|466.6.peg.2217"/>
<dbReference type="EMBL" id="LNYL01000045">
    <property type="protein sequence ID" value="KTD25113.1"/>
    <property type="molecule type" value="Genomic_DNA"/>
</dbReference>
<keyword evidence="3" id="KW-1185">Reference proteome</keyword>